<evidence type="ECO:0000256" key="5">
    <source>
        <dbReference type="ARBA" id="ARBA00023163"/>
    </source>
</evidence>
<keyword evidence="4" id="KW-0010">Activator</keyword>
<keyword evidence="12" id="KW-1185">Reference proteome</keyword>
<feature type="compositionally biased region" description="Basic residues" evidence="8">
    <location>
        <begin position="20"/>
        <end position="32"/>
    </location>
</feature>
<comment type="subcellular location">
    <subcellularLocation>
        <location evidence="1">Nucleus</location>
    </subcellularLocation>
</comment>
<evidence type="ECO:0000256" key="8">
    <source>
        <dbReference type="SAM" id="MobiDB-lite"/>
    </source>
</evidence>
<dbReference type="Proteomes" id="UP000636800">
    <property type="component" value="Chromosome 2"/>
</dbReference>
<dbReference type="PRINTS" id="PR00367">
    <property type="entry name" value="ETHRSPELEMNT"/>
</dbReference>
<feature type="compositionally biased region" description="Low complexity" evidence="8">
    <location>
        <begin position="1"/>
        <end position="16"/>
    </location>
</feature>
<feature type="domain" description="AP2/ERF" evidence="9">
    <location>
        <begin position="37"/>
        <end position="94"/>
    </location>
</feature>
<organism evidence="11 13">
    <name type="scientific">Vanilla planifolia</name>
    <name type="common">Vanilla</name>
    <dbReference type="NCBI Taxonomy" id="51239"/>
    <lineage>
        <taxon>Eukaryota</taxon>
        <taxon>Viridiplantae</taxon>
        <taxon>Streptophyta</taxon>
        <taxon>Embryophyta</taxon>
        <taxon>Tracheophyta</taxon>
        <taxon>Spermatophyta</taxon>
        <taxon>Magnoliopsida</taxon>
        <taxon>Liliopsida</taxon>
        <taxon>Asparagales</taxon>
        <taxon>Orchidaceae</taxon>
        <taxon>Vanilloideae</taxon>
        <taxon>Vanilleae</taxon>
        <taxon>Vanilla</taxon>
    </lineage>
</organism>
<dbReference type="SMART" id="SM00380">
    <property type="entry name" value="AP2"/>
    <property type="match status" value="1"/>
</dbReference>
<keyword evidence="2" id="KW-0805">Transcription regulation</keyword>
<evidence type="ECO:0000256" key="4">
    <source>
        <dbReference type="ARBA" id="ARBA00023159"/>
    </source>
</evidence>
<evidence type="ECO:0000313" key="13">
    <source>
        <dbReference type="Proteomes" id="UP000639772"/>
    </source>
</evidence>
<gene>
    <name evidence="11" type="ORF">HPP92_006131</name>
    <name evidence="10" type="ORF">HPP92_006425</name>
</gene>
<dbReference type="OrthoDB" id="676764at2759"/>
<proteinExistence type="inferred from homology"/>
<dbReference type="FunFam" id="3.30.730.10:FF:000001">
    <property type="entry name" value="Ethylene-responsive transcription factor 2"/>
    <property type="match status" value="1"/>
</dbReference>
<evidence type="ECO:0000256" key="1">
    <source>
        <dbReference type="ARBA" id="ARBA00004123"/>
    </source>
</evidence>
<dbReference type="InterPro" id="IPR016177">
    <property type="entry name" value="DNA-bd_dom_sf"/>
</dbReference>
<dbReference type="PANTHER" id="PTHR31839">
    <property type="entry name" value="DEHYDRATION-RESPONSIVE ELEMENT-BINDING PROTEIN 1D"/>
    <property type="match status" value="1"/>
</dbReference>
<dbReference type="EMBL" id="JADCNM010000002">
    <property type="protein sequence ID" value="KAG0495137.1"/>
    <property type="molecule type" value="Genomic_DNA"/>
</dbReference>
<evidence type="ECO:0000313" key="11">
    <source>
        <dbReference type="EMBL" id="KAG0495137.1"/>
    </source>
</evidence>
<dbReference type="GO" id="GO:0003700">
    <property type="term" value="F:DNA-binding transcription factor activity"/>
    <property type="evidence" value="ECO:0007669"/>
    <property type="project" value="InterPro"/>
</dbReference>
<feature type="region of interest" description="Disordered" evidence="8">
    <location>
        <begin position="1"/>
        <end position="36"/>
    </location>
</feature>
<sequence>MDSESVSSSSSYTESPRPSPTKRKAGRRKFHETRHPVYHGVRERKGGKWVCEVREPRKKTRLWLGTHPTPEMAARAHDVAALALRGPSAPLNFPDSAWALPAAASRKQEDIRCAAAKAAEMYRPSRMLEVETAVTFVDEEDVFNLPSLLIEMAEGMLITPPALGRIVDWDVVEDQCIAAEEPLWMYY</sequence>
<dbReference type="SUPFAM" id="SSF54171">
    <property type="entry name" value="DNA-binding domain"/>
    <property type="match status" value="1"/>
</dbReference>
<evidence type="ECO:0000256" key="2">
    <source>
        <dbReference type="ARBA" id="ARBA00023015"/>
    </source>
</evidence>
<keyword evidence="3" id="KW-0238">DNA-binding</keyword>
<dbReference type="Gene3D" id="3.30.730.10">
    <property type="entry name" value="AP2/ERF domain"/>
    <property type="match status" value="1"/>
</dbReference>
<accession>A0A835S0W5</accession>
<comment type="caution">
    <text evidence="11">The sequence shown here is derived from an EMBL/GenBank/DDBJ whole genome shotgun (WGS) entry which is preliminary data.</text>
</comment>
<dbReference type="InterPro" id="IPR045277">
    <property type="entry name" value="DRE1A-I"/>
</dbReference>
<dbReference type="PROSITE" id="PS51032">
    <property type="entry name" value="AP2_ERF"/>
    <property type="match status" value="1"/>
</dbReference>
<reference evidence="12 13" key="1">
    <citation type="journal article" date="2020" name="Nat. Food">
        <title>A phased Vanilla planifolia genome enables genetic improvement of flavour and production.</title>
        <authorList>
            <person name="Hasing T."/>
            <person name="Tang H."/>
            <person name="Brym M."/>
            <person name="Khazi F."/>
            <person name="Huang T."/>
            <person name="Chambers A.H."/>
        </authorList>
    </citation>
    <scope>NUCLEOTIDE SEQUENCE [LARGE SCALE GENOMIC DNA]</scope>
    <source>
        <tissue evidence="11">Leaf</tissue>
    </source>
</reference>
<evidence type="ECO:0000313" key="10">
    <source>
        <dbReference type="EMBL" id="KAG0493027.1"/>
    </source>
</evidence>
<dbReference type="InterPro" id="IPR001471">
    <property type="entry name" value="AP2/ERF_dom"/>
</dbReference>
<evidence type="ECO:0000313" key="12">
    <source>
        <dbReference type="Proteomes" id="UP000636800"/>
    </source>
</evidence>
<dbReference type="EMBL" id="JADCNL010000002">
    <property type="protein sequence ID" value="KAG0493027.1"/>
    <property type="molecule type" value="Genomic_DNA"/>
</dbReference>
<evidence type="ECO:0000256" key="7">
    <source>
        <dbReference type="ARBA" id="ARBA00024343"/>
    </source>
</evidence>
<name>A0A835S0W5_VANPL</name>
<dbReference type="Proteomes" id="UP000639772">
    <property type="component" value="Unassembled WGS sequence"/>
</dbReference>
<evidence type="ECO:0000256" key="3">
    <source>
        <dbReference type="ARBA" id="ARBA00023125"/>
    </source>
</evidence>
<keyword evidence="5" id="KW-0804">Transcription</keyword>
<comment type="similarity">
    <text evidence="7">Belongs to the AP2/ERF transcription factor family. ERF subfamily.</text>
</comment>
<dbReference type="AlphaFoldDB" id="A0A835S0W5"/>
<dbReference type="Pfam" id="PF00847">
    <property type="entry name" value="AP2"/>
    <property type="match status" value="1"/>
</dbReference>
<dbReference type="GO" id="GO:0005634">
    <property type="term" value="C:nucleus"/>
    <property type="evidence" value="ECO:0007669"/>
    <property type="project" value="UniProtKB-SubCell"/>
</dbReference>
<dbReference type="PANTHER" id="PTHR31839:SF42">
    <property type="entry name" value="DEHYDRATION-RESPONSIVE ELEMENT-BINDING PROTEIN 1F"/>
    <property type="match status" value="1"/>
</dbReference>
<dbReference type="CDD" id="cd00018">
    <property type="entry name" value="AP2"/>
    <property type="match status" value="1"/>
</dbReference>
<dbReference type="InterPro" id="IPR036955">
    <property type="entry name" value="AP2/ERF_dom_sf"/>
</dbReference>
<protein>
    <recommendedName>
        <fullName evidence="9">AP2/ERF domain-containing protein</fullName>
    </recommendedName>
</protein>
<dbReference type="GO" id="GO:0003677">
    <property type="term" value="F:DNA binding"/>
    <property type="evidence" value="ECO:0007669"/>
    <property type="project" value="UniProtKB-KW"/>
</dbReference>
<evidence type="ECO:0000256" key="6">
    <source>
        <dbReference type="ARBA" id="ARBA00023242"/>
    </source>
</evidence>
<evidence type="ECO:0000259" key="9">
    <source>
        <dbReference type="PROSITE" id="PS51032"/>
    </source>
</evidence>
<keyword evidence="6" id="KW-0539">Nucleus</keyword>